<evidence type="ECO:0000313" key="3">
    <source>
        <dbReference type="EMBL" id="RFU28701.1"/>
    </source>
</evidence>
<dbReference type="PANTHER" id="PTHR21660">
    <property type="entry name" value="THIOESTERASE SUPERFAMILY MEMBER-RELATED"/>
    <property type="match status" value="1"/>
</dbReference>
<feature type="non-terminal residue" evidence="3">
    <location>
        <position position="1"/>
    </location>
</feature>
<reference evidence="3 4" key="1">
    <citation type="submission" date="2018-05" db="EMBL/GenBank/DDBJ databases">
        <title>Draft genome sequence of Scytalidium lignicola DSM 105466, a ubiquitous saprotrophic fungus.</title>
        <authorList>
            <person name="Buettner E."/>
            <person name="Gebauer A.M."/>
            <person name="Hofrichter M."/>
            <person name="Liers C."/>
            <person name="Kellner H."/>
        </authorList>
    </citation>
    <scope>NUCLEOTIDE SEQUENCE [LARGE SCALE GENOMIC DNA]</scope>
    <source>
        <strain evidence="3 4">DSM 105466</strain>
    </source>
</reference>
<accession>A0A3E2H5Z4</accession>
<dbReference type="Gene3D" id="3.10.129.10">
    <property type="entry name" value="Hotdog Thioesterase"/>
    <property type="match status" value="1"/>
</dbReference>
<feature type="domain" description="RING-type" evidence="2">
    <location>
        <begin position="116"/>
        <end position="181"/>
    </location>
</feature>
<dbReference type="InterPro" id="IPR039298">
    <property type="entry name" value="ACOT13"/>
</dbReference>
<keyword evidence="4" id="KW-1185">Reference proteome</keyword>
<dbReference type="AlphaFoldDB" id="A0A3E2H5Z4"/>
<dbReference type="InterPro" id="IPR029069">
    <property type="entry name" value="HotDog_dom_sf"/>
</dbReference>
<gene>
    <name evidence="3" type="ORF">B7463_g7634</name>
</gene>
<dbReference type="Proteomes" id="UP000258309">
    <property type="component" value="Unassembled WGS sequence"/>
</dbReference>
<sequence>MATSELDHVKAVWQNLQGNSPIYDFLLFDVEIVSAIKGTFVAHLVLKQNHVNSRGTIHGAVSAALVDWSGGMAIATHGLEKTGASIDIHITYVSTAQIGDTIEIEAIANKFNMDVCKICSQDLILELDPEDFDEATSSVAGGSNTLFPDDIQIIQCGCHFHWQCLLDESPKIISTFSCPACNTNLLSPTSSSAQSLDGVSLLTRYHNEGGIQENLDIMPLVKEEAYLDANPWARPARAFLTICGEGDVTGIVELLNAIQEDPDEDDISSTDILRYQDPLDNMKTALHIAIEKEQEAVVWLLLWLASHLNTESFPDEVTQAANIMGASRETAQGTDIRGMRDNNGLTASDVARRNNINRWAGILAAGVLEA</sequence>
<evidence type="ECO:0000256" key="1">
    <source>
        <dbReference type="ARBA" id="ARBA00008324"/>
    </source>
</evidence>
<dbReference type="Pfam" id="PF03061">
    <property type="entry name" value="4HBT"/>
    <property type="match status" value="1"/>
</dbReference>
<dbReference type="InterPro" id="IPR001841">
    <property type="entry name" value="Znf_RING"/>
</dbReference>
<dbReference type="InterPro" id="IPR006683">
    <property type="entry name" value="Thioestr_dom"/>
</dbReference>
<feature type="non-terminal residue" evidence="3">
    <location>
        <position position="370"/>
    </location>
</feature>
<dbReference type="SUPFAM" id="SSF54637">
    <property type="entry name" value="Thioesterase/thiol ester dehydrase-isomerase"/>
    <property type="match status" value="1"/>
</dbReference>
<comment type="similarity">
    <text evidence="1">Belongs to the thioesterase PaaI family.</text>
</comment>
<dbReference type="EMBL" id="NCSJ02000154">
    <property type="protein sequence ID" value="RFU28701.1"/>
    <property type="molecule type" value="Genomic_DNA"/>
</dbReference>
<dbReference type="GO" id="GO:0047617">
    <property type="term" value="F:fatty acyl-CoA hydrolase activity"/>
    <property type="evidence" value="ECO:0007669"/>
    <property type="project" value="InterPro"/>
</dbReference>
<dbReference type="STRING" id="5539.A0A3E2H5Z4"/>
<comment type="caution">
    <text evidence="3">The sequence shown here is derived from an EMBL/GenBank/DDBJ whole genome shotgun (WGS) entry which is preliminary data.</text>
</comment>
<dbReference type="CDD" id="cd03443">
    <property type="entry name" value="PaaI_thioesterase"/>
    <property type="match status" value="1"/>
</dbReference>
<evidence type="ECO:0000259" key="2">
    <source>
        <dbReference type="SMART" id="SM00184"/>
    </source>
</evidence>
<proteinExistence type="inferred from homology"/>
<dbReference type="OrthoDB" id="46529at2759"/>
<dbReference type="SMART" id="SM00184">
    <property type="entry name" value="RING"/>
    <property type="match status" value="1"/>
</dbReference>
<name>A0A3E2H5Z4_SCYLI</name>
<protein>
    <recommendedName>
        <fullName evidence="2">RING-type domain-containing protein</fullName>
    </recommendedName>
</protein>
<organism evidence="3 4">
    <name type="scientific">Scytalidium lignicola</name>
    <name type="common">Hyphomycete</name>
    <dbReference type="NCBI Taxonomy" id="5539"/>
    <lineage>
        <taxon>Eukaryota</taxon>
        <taxon>Fungi</taxon>
        <taxon>Dikarya</taxon>
        <taxon>Ascomycota</taxon>
        <taxon>Pezizomycotina</taxon>
        <taxon>Leotiomycetes</taxon>
        <taxon>Leotiomycetes incertae sedis</taxon>
        <taxon>Scytalidium</taxon>
    </lineage>
</organism>
<dbReference type="PANTHER" id="PTHR21660:SF11">
    <property type="entry name" value="FAMILY PROTEIN, PUTATIVE (AFU_ORTHOLOGUE AFUA_4G04355)-RELATED"/>
    <property type="match status" value="1"/>
</dbReference>
<evidence type="ECO:0000313" key="4">
    <source>
        <dbReference type="Proteomes" id="UP000258309"/>
    </source>
</evidence>